<dbReference type="InterPro" id="IPR001547">
    <property type="entry name" value="Glyco_hydro_5"/>
</dbReference>
<dbReference type="Gene3D" id="3.20.20.80">
    <property type="entry name" value="Glycosidases"/>
    <property type="match status" value="2"/>
</dbReference>
<name>A0A2N5UP13_9BASI</name>
<dbReference type="Pfam" id="PF00150">
    <property type="entry name" value="Cellulase"/>
    <property type="match status" value="1"/>
</dbReference>
<dbReference type="PANTHER" id="PTHR31308">
    <property type="match status" value="1"/>
</dbReference>
<keyword evidence="4" id="KW-1133">Transmembrane helix</keyword>
<evidence type="ECO:0000313" key="9">
    <source>
        <dbReference type="Proteomes" id="UP000235388"/>
    </source>
</evidence>
<evidence type="ECO:0000313" key="8">
    <source>
        <dbReference type="EMBL" id="PLW39500.1"/>
    </source>
</evidence>
<evidence type="ECO:0000259" key="5">
    <source>
        <dbReference type="Pfam" id="PF00150"/>
    </source>
</evidence>
<accession>A0A2N5UP13</accession>
<keyword evidence="2" id="KW-0378">Hydrolase</keyword>
<keyword evidence="9" id="KW-1185">Reference proteome</keyword>
<evidence type="ECO:0000256" key="3">
    <source>
        <dbReference type="ARBA" id="ARBA00023295"/>
    </source>
</evidence>
<reference evidence="9 10" key="1">
    <citation type="submission" date="2017-11" db="EMBL/GenBank/DDBJ databases">
        <title>De novo assembly and phasing of dikaryotic genomes from two isolates of Puccinia coronata f. sp. avenae, the causal agent of oat crown rust.</title>
        <authorList>
            <person name="Miller M.E."/>
            <person name="Zhang Y."/>
            <person name="Omidvar V."/>
            <person name="Sperschneider J."/>
            <person name="Schwessinger B."/>
            <person name="Raley C."/>
            <person name="Palmer J.M."/>
            <person name="Garnica D."/>
            <person name="Upadhyaya N."/>
            <person name="Rathjen J."/>
            <person name="Taylor J.M."/>
            <person name="Park R.F."/>
            <person name="Dodds P.N."/>
            <person name="Hirsch C.D."/>
            <person name="Kianian S.F."/>
            <person name="Figueroa M."/>
        </authorList>
    </citation>
    <scope>NUCLEOTIDE SEQUENCE [LARGE SCALE GENOMIC DNA]</scope>
    <source>
        <strain evidence="8">12NC29</strain>
        <strain evidence="7">12SD80</strain>
    </source>
</reference>
<dbReference type="Proteomes" id="UP000235392">
    <property type="component" value="Unassembled WGS sequence"/>
</dbReference>
<comment type="similarity">
    <text evidence="1">Belongs to the glycosyl hydrolase 5 (cellulase A) family.</text>
</comment>
<gene>
    <name evidence="8" type="ORF">PCANC_16787</name>
    <name evidence="7" type="ORF">PCASD_10366</name>
</gene>
<dbReference type="InterPro" id="IPR017853">
    <property type="entry name" value="GH"/>
</dbReference>
<feature type="transmembrane region" description="Helical" evidence="4">
    <location>
        <begin position="690"/>
        <end position="709"/>
    </location>
</feature>
<proteinExistence type="inferred from homology"/>
<feature type="domain" description="Glycoside hydrolase family 5 C-terminal" evidence="6">
    <location>
        <begin position="582"/>
        <end position="671"/>
    </location>
</feature>
<protein>
    <recommendedName>
        <fullName evidence="11">Glycoside hydrolase family 5 domain-containing protein</fullName>
    </recommendedName>
</protein>
<dbReference type="STRING" id="200324.A0A2N5UP13"/>
<organism evidence="8 9">
    <name type="scientific">Puccinia coronata f. sp. avenae</name>
    <dbReference type="NCBI Taxonomy" id="200324"/>
    <lineage>
        <taxon>Eukaryota</taxon>
        <taxon>Fungi</taxon>
        <taxon>Dikarya</taxon>
        <taxon>Basidiomycota</taxon>
        <taxon>Pucciniomycotina</taxon>
        <taxon>Pucciniomycetes</taxon>
        <taxon>Pucciniales</taxon>
        <taxon>Pucciniaceae</taxon>
        <taxon>Puccinia</taxon>
    </lineage>
</organism>
<dbReference type="EMBL" id="PGCJ01000194">
    <property type="protein sequence ID" value="PLW39500.1"/>
    <property type="molecule type" value="Genomic_DNA"/>
</dbReference>
<evidence type="ECO:0000256" key="2">
    <source>
        <dbReference type="ARBA" id="ARBA00022801"/>
    </source>
</evidence>
<dbReference type="PANTHER" id="PTHR31308:SF5">
    <property type="entry name" value="ERGOSTERYL-BETA-GLUCOSIDASE"/>
    <property type="match status" value="1"/>
</dbReference>
<dbReference type="AlphaFoldDB" id="A0A2N5UP13"/>
<dbReference type="InterPro" id="IPR041036">
    <property type="entry name" value="GH5_C"/>
</dbReference>
<evidence type="ECO:0000256" key="4">
    <source>
        <dbReference type="SAM" id="Phobius"/>
    </source>
</evidence>
<dbReference type="OrthoDB" id="9971853at2759"/>
<keyword evidence="4" id="KW-0472">Membrane</keyword>
<keyword evidence="3" id="KW-0326">Glycosidase</keyword>
<evidence type="ECO:0000313" key="7">
    <source>
        <dbReference type="EMBL" id="PLW38456.1"/>
    </source>
</evidence>
<dbReference type="Gene3D" id="2.60.40.1180">
    <property type="entry name" value="Golgi alpha-mannosidase II"/>
    <property type="match status" value="1"/>
</dbReference>
<dbReference type="GO" id="GO:0000272">
    <property type="term" value="P:polysaccharide catabolic process"/>
    <property type="evidence" value="ECO:0007669"/>
    <property type="project" value="InterPro"/>
</dbReference>
<dbReference type="InterPro" id="IPR013780">
    <property type="entry name" value="Glyco_hydro_b"/>
</dbReference>
<evidence type="ECO:0000256" key="1">
    <source>
        <dbReference type="ARBA" id="ARBA00005641"/>
    </source>
</evidence>
<evidence type="ECO:0000313" key="10">
    <source>
        <dbReference type="Proteomes" id="UP000235392"/>
    </source>
</evidence>
<dbReference type="GO" id="GO:1904462">
    <property type="term" value="P:ergosteryl 3-beta-D-glucoside catabolic process"/>
    <property type="evidence" value="ECO:0007669"/>
    <property type="project" value="TreeGrafter"/>
</dbReference>
<comment type="caution">
    <text evidence="8">The sequence shown here is derived from an EMBL/GenBank/DDBJ whole genome shotgun (WGS) entry which is preliminary data.</text>
</comment>
<evidence type="ECO:0000259" key="6">
    <source>
        <dbReference type="Pfam" id="PF18564"/>
    </source>
</evidence>
<dbReference type="SUPFAM" id="SSF51445">
    <property type="entry name" value="(Trans)glycosidases"/>
    <property type="match status" value="1"/>
</dbReference>
<dbReference type="GO" id="GO:0050295">
    <property type="term" value="F:steryl-beta-glucosidase activity"/>
    <property type="evidence" value="ECO:0007669"/>
    <property type="project" value="TreeGrafter"/>
</dbReference>
<dbReference type="Pfam" id="PF18564">
    <property type="entry name" value="Glyco_hydro_5_C"/>
    <property type="match status" value="1"/>
</dbReference>
<sequence length="712" mass="81443">MQSHPEPAKQHDSTQSGVSFDGRHFIDAQSNQIIAFRGVSLSGYSKLPSKPDGRTHQAELFFEHRNVSFLGHPLRLEHASHYLSQLVNSGFNLIRLVICWEALEHSAPGIYDLEFIQYISELVHICQQHKLKVLVDAHQDVWSRLCGGSGAPGWTLELAGFEITNLSETGAAALHQLGAPKGVWPSGYQKLAAGTMFTLFFAGDTFAPNRKVKRNLHRQWAQEENGEELIGLQEFLQGSMIEAFGQLADSLSRFNCVIGFEPMNEPHRGFINLYSPHRWNPMTDLFIRDCPSFLQAVALGDGHSQRIDVYTPIWPVPSFRFHTRRITPQVRAWQRSVECIWKQHGVWKWDEKRQKPIILRPEHFNLDPVSGRPFDFYSQALYPFVSRFAQRVQRHRSDWVIPVGPIPNEFYPKWDHSQRPRNLIAGPHFYDLFSLVHKAHGTMTMDVQGICLKKPIWKWMHFGHAAAKKNYTEQIRNIVKSVYQNLGEIPCLIGELGICMDLNQGEAFRTGNFYWQHHQMNALLGACESNMVSYVLWNFNPYNTDEHGDGWNGENFSFISQSETSDRSSTHSQARIMSAIVRPSTQKVSGIPCRSTYDADESTFEFEYENPDSPSRFKTTTTEIFLPTHRFPHDRIHISLSDGTYSLDAKNQLLIWNHSNLEPRGRHWIRVTSPVRIKIDKPPSGPLSNGFTIVLLLSFLVGLASFWLLPTS</sequence>
<feature type="domain" description="Glycoside hydrolase family 5" evidence="5">
    <location>
        <begin position="80"/>
        <end position="142"/>
    </location>
</feature>
<dbReference type="EMBL" id="PGCI01000128">
    <property type="protein sequence ID" value="PLW38456.1"/>
    <property type="molecule type" value="Genomic_DNA"/>
</dbReference>
<dbReference type="InterPro" id="IPR052066">
    <property type="entry name" value="Glycosphingolipid_Hydrolases"/>
</dbReference>
<keyword evidence="4" id="KW-0812">Transmembrane</keyword>
<dbReference type="Proteomes" id="UP000235388">
    <property type="component" value="Unassembled WGS sequence"/>
</dbReference>
<evidence type="ECO:0008006" key="11">
    <source>
        <dbReference type="Google" id="ProtNLM"/>
    </source>
</evidence>